<proteinExistence type="inferred from homology"/>
<dbReference type="KEGG" id="ntr:B0W44_06495"/>
<dbReference type="Proteomes" id="UP000188603">
    <property type="component" value="Chromosome"/>
</dbReference>
<name>A0A1U9K642_9BACL</name>
<dbReference type="STRING" id="1471761.B0W44_06495"/>
<gene>
    <name evidence="2" type="ORF">B0W44_06495</name>
</gene>
<protein>
    <recommendedName>
        <fullName evidence="1">UPF0637 protein B0W44_06495</fullName>
    </recommendedName>
</protein>
<dbReference type="InterPro" id="IPR053707">
    <property type="entry name" value="UPF0637_domain_sf"/>
</dbReference>
<accession>A0A1U9K642</accession>
<dbReference type="Pfam" id="PF06335">
    <property type="entry name" value="DUF1054"/>
    <property type="match status" value="1"/>
</dbReference>
<evidence type="ECO:0000313" key="2">
    <source>
        <dbReference type="EMBL" id="AQS55486.1"/>
    </source>
</evidence>
<dbReference type="AlphaFoldDB" id="A0A1U9K642"/>
<dbReference type="PIRSF" id="PIRSF021332">
    <property type="entry name" value="DUF1054"/>
    <property type="match status" value="1"/>
</dbReference>
<dbReference type="InterPro" id="IPR009403">
    <property type="entry name" value="UPF0637"/>
</dbReference>
<evidence type="ECO:0000313" key="3">
    <source>
        <dbReference type="Proteomes" id="UP000188603"/>
    </source>
</evidence>
<evidence type="ECO:0000256" key="1">
    <source>
        <dbReference type="HAMAP-Rule" id="MF_01851"/>
    </source>
</evidence>
<comment type="similarity">
    <text evidence="1">Belongs to the UPF0637 family.</text>
</comment>
<dbReference type="HAMAP" id="MF_01851">
    <property type="entry name" value="UPF0637"/>
    <property type="match status" value="1"/>
</dbReference>
<organism evidence="2 3">
    <name type="scientific">Novibacillus thermophilus</name>
    <dbReference type="NCBI Taxonomy" id="1471761"/>
    <lineage>
        <taxon>Bacteria</taxon>
        <taxon>Bacillati</taxon>
        <taxon>Bacillota</taxon>
        <taxon>Bacilli</taxon>
        <taxon>Bacillales</taxon>
        <taxon>Thermoactinomycetaceae</taxon>
        <taxon>Novibacillus</taxon>
    </lineage>
</organism>
<dbReference type="OrthoDB" id="9812818at2"/>
<reference evidence="2 3" key="1">
    <citation type="journal article" date="2015" name="Int. J. Syst. Evol. Microbiol.">
        <title>Novibacillus thermophilus gen. nov., sp. nov., a Gram-staining-negative and moderately thermophilic member of the family Thermoactinomycetaceae.</title>
        <authorList>
            <person name="Yang G."/>
            <person name="Chen J."/>
            <person name="Zhou S."/>
        </authorList>
    </citation>
    <scope>NUCLEOTIDE SEQUENCE [LARGE SCALE GENOMIC DNA]</scope>
    <source>
        <strain evidence="2 3">SG-1</strain>
    </source>
</reference>
<dbReference type="EMBL" id="CP019699">
    <property type="protein sequence ID" value="AQS55486.1"/>
    <property type="molecule type" value="Genomic_DNA"/>
</dbReference>
<dbReference type="Gene3D" id="3.30.930.20">
    <property type="entry name" value="Protein of unknown function DUF1054"/>
    <property type="match status" value="1"/>
</dbReference>
<dbReference type="SUPFAM" id="SSF142913">
    <property type="entry name" value="YktB/PF0168-like"/>
    <property type="match status" value="1"/>
</dbReference>
<keyword evidence="3" id="KW-1185">Reference proteome</keyword>
<sequence>MTVFTDKDFDVFTIEGLDARMRAIRERLQPKLAKIGEETSSFLTASCSDTFFPHVAKHARRTVNPPDSTWVAWSTSKRGYKSLPHFQVGLWETHAFIWFALIYECEKKPTFARQMKAQLDEIWPNLPKDFVVSPDHTQPEVSSLSQLGKEGVINLLDRLENVKKAEFLCGVTLNRNDNRLRNRDELLELIGNTFTVVKPLYHLSFE</sequence>